<dbReference type="RefSeq" id="WP_386804610.1">
    <property type="nucleotide sequence ID" value="NZ_JBHTMU010000027.1"/>
</dbReference>
<dbReference type="InterPro" id="IPR021466">
    <property type="entry name" value="Put_rhamnosyl_transferase"/>
</dbReference>
<gene>
    <name evidence="1" type="ORF">ACFQ4E_14070</name>
</gene>
<name>A0ABW3ZL35_9RHOB</name>
<comment type="caution">
    <text evidence="1">The sequence shown here is derived from an EMBL/GenBank/DDBJ whole genome shotgun (WGS) entry which is preliminary data.</text>
</comment>
<sequence>MQVIGLCRFSYPAEGGFQVEHSSLEERKAYLYAPERMEERLRVFELMCLPAFEAQTDPDFTLVVLIGDSLPPRYLSRLMELTARMPQVQIAARPPGPHRAVCQSVLNEARRDPSAPCLQFRHDDDDAVSVEFVEQLRAAASDCASLVEKHRLVGFDWNRGWLARLDAGGIRAEEVQHPYWGVAQAMAVAGGVKHSIMNFGHERINRFMPTVTFQDPPMFLRGHNGFNDSRQKKHVQPVELPYLDAGGEAEFAARFNIDADAVREAHR</sequence>
<evidence type="ECO:0000313" key="1">
    <source>
        <dbReference type="EMBL" id="MFD1343552.1"/>
    </source>
</evidence>
<dbReference type="GO" id="GO:0016740">
    <property type="term" value="F:transferase activity"/>
    <property type="evidence" value="ECO:0007669"/>
    <property type="project" value="UniProtKB-KW"/>
</dbReference>
<proteinExistence type="predicted"/>
<evidence type="ECO:0000313" key="2">
    <source>
        <dbReference type="Proteomes" id="UP001597135"/>
    </source>
</evidence>
<keyword evidence="1" id="KW-0808">Transferase</keyword>
<organism evidence="1 2">
    <name type="scientific">Litorisediminicola beolgyonensis</name>
    <dbReference type="NCBI Taxonomy" id="1173614"/>
    <lineage>
        <taxon>Bacteria</taxon>
        <taxon>Pseudomonadati</taxon>
        <taxon>Pseudomonadota</taxon>
        <taxon>Alphaproteobacteria</taxon>
        <taxon>Rhodobacterales</taxon>
        <taxon>Paracoccaceae</taxon>
        <taxon>Litorisediminicola</taxon>
    </lineage>
</organism>
<dbReference type="EMBL" id="JBHTMU010000027">
    <property type="protein sequence ID" value="MFD1343552.1"/>
    <property type="molecule type" value="Genomic_DNA"/>
</dbReference>
<protein>
    <submittedName>
        <fullName evidence="1">Rhamnosyl transferase</fullName>
    </submittedName>
</protein>
<reference evidence="2" key="1">
    <citation type="journal article" date="2019" name="Int. J. Syst. Evol. Microbiol.">
        <title>The Global Catalogue of Microorganisms (GCM) 10K type strain sequencing project: providing services to taxonomists for standard genome sequencing and annotation.</title>
        <authorList>
            <consortium name="The Broad Institute Genomics Platform"/>
            <consortium name="The Broad Institute Genome Sequencing Center for Infectious Disease"/>
            <person name="Wu L."/>
            <person name="Ma J."/>
        </authorList>
    </citation>
    <scope>NUCLEOTIDE SEQUENCE [LARGE SCALE GENOMIC DNA]</scope>
    <source>
        <strain evidence="2">CCUG 62953</strain>
    </source>
</reference>
<dbReference type="Pfam" id="PF11316">
    <property type="entry name" value="Rhamno_transf"/>
    <property type="match status" value="1"/>
</dbReference>
<keyword evidence="2" id="KW-1185">Reference proteome</keyword>
<dbReference type="Proteomes" id="UP001597135">
    <property type="component" value="Unassembled WGS sequence"/>
</dbReference>
<accession>A0ABW3ZL35</accession>